<evidence type="ECO:0000256" key="2">
    <source>
        <dbReference type="ARBA" id="ARBA00022475"/>
    </source>
</evidence>
<feature type="transmembrane region" description="Helical" evidence="6">
    <location>
        <begin position="68"/>
        <end position="87"/>
    </location>
</feature>
<keyword evidence="4 6" id="KW-1133">Transmembrane helix</keyword>
<evidence type="ECO:0000313" key="7">
    <source>
        <dbReference type="EMBL" id="MDP9828820.1"/>
    </source>
</evidence>
<sequence>MSAPALDVAAWASPWRRHSPGDKVLLSLGLVISALVLPPWPASLLVTLVALGLMLGPGRTPAHLLRRAARGPAAFIVLGTVTIAITWRTDGFGPTVTDESLGNAAQTLAHAIAGTSSVMLLAATTPMTDLLAWARRRGVPEAVVDVAGLTYRLLFVLLESIGEVRAAQTARLGYTTRRATLRSATTLTAATLTRAFDRSRRLEAGLAGRGFEGVMRTLADQRPSSRTFVAATLAMLAAVSAISLALPW</sequence>
<dbReference type="Proteomes" id="UP001235712">
    <property type="component" value="Unassembled WGS sequence"/>
</dbReference>
<dbReference type="RefSeq" id="WP_307246393.1">
    <property type="nucleotide sequence ID" value="NZ_JAUSQZ010000001.1"/>
</dbReference>
<dbReference type="PANTHER" id="PTHR43723:SF1">
    <property type="entry name" value="COBALT TRANSPORT PROTEIN CBIQ"/>
    <property type="match status" value="1"/>
</dbReference>
<evidence type="ECO:0000256" key="3">
    <source>
        <dbReference type="ARBA" id="ARBA00022692"/>
    </source>
</evidence>
<evidence type="ECO:0000256" key="5">
    <source>
        <dbReference type="ARBA" id="ARBA00023136"/>
    </source>
</evidence>
<accession>A0ABT9P7Y7</accession>
<comment type="caution">
    <text evidence="7">The sequence shown here is derived from an EMBL/GenBank/DDBJ whole genome shotgun (WGS) entry which is preliminary data.</text>
</comment>
<reference evidence="7 8" key="1">
    <citation type="submission" date="2023-07" db="EMBL/GenBank/DDBJ databases">
        <title>Sequencing the genomes of 1000 actinobacteria strains.</title>
        <authorList>
            <person name="Klenk H.-P."/>
        </authorList>
    </citation>
    <scope>NUCLEOTIDE SEQUENCE [LARGE SCALE GENOMIC DNA]</scope>
    <source>
        <strain evidence="7 8">DSM 44388</strain>
    </source>
</reference>
<organism evidence="7 8">
    <name type="scientific">Kineosporia succinea</name>
    <dbReference type="NCBI Taxonomy" id="84632"/>
    <lineage>
        <taxon>Bacteria</taxon>
        <taxon>Bacillati</taxon>
        <taxon>Actinomycetota</taxon>
        <taxon>Actinomycetes</taxon>
        <taxon>Kineosporiales</taxon>
        <taxon>Kineosporiaceae</taxon>
        <taxon>Kineosporia</taxon>
    </lineage>
</organism>
<dbReference type="CDD" id="cd16914">
    <property type="entry name" value="EcfT"/>
    <property type="match status" value="1"/>
</dbReference>
<evidence type="ECO:0000256" key="6">
    <source>
        <dbReference type="SAM" id="Phobius"/>
    </source>
</evidence>
<feature type="transmembrane region" description="Helical" evidence="6">
    <location>
        <begin position="107"/>
        <end position="127"/>
    </location>
</feature>
<name>A0ABT9P7Y7_9ACTN</name>
<dbReference type="PANTHER" id="PTHR43723">
    <property type="entry name" value="COBALT TRANSPORT PROTEIN CBIQ"/>
    <property type="match status" value="1"/>
</dbReference>
<dbReference type="EMBL" id="JAUSQZ010000001">
    <property type="protein sequence ID" value="MDP9828820.1"/>
    <property type="molecule type" value="Genomic_DNA"/>
</dbReference>
<evidence type="ECO:0000256" key="1">
    <source>
        <dbReference type="ARBA" id="ARBA00004651"/>
    </source>
</evidence>
<evidence type="ECO:0000313" key="8">
    <source>
        <dbReference type="Proteomes" id="UP001235712"/>
    </source>
</evidence>
<keyword evidence="3 6" id="KW-0812">Transmembrane</keyword>
<evidence type="ECO:0000256" key="4">
    <source>
        <dbReference type="ARBA" id="ARBA00022989"/>
    </source>
</evidence>
<dbReference type="InterPro" id="IPR012809">
    <property type="entry name" value="ECF_CbiQ"/>
</dbReference>
<comment type="subcellular location">
    <subcellularLocation>
        <location evidence="1">Cell membrane</location>
        <topology evidence="1">Multi-pass membrane protein</topology>
    </subcellularLocation>
</comment>
<protein>
    <submittedName>
        <fullName evidence="7">Cobalt/nickel transport system permease protein</fullName>
    </submittedName>
</protein>
<dbReference type="InterPro" id="IPR052770">
    <property type="entry name" value="Cobalt_transport_CbiQ"/>
</dbReference>
<keyword evidence="8" id="KW-1185">Reference proteome</keyword>
<keyword evidence="5 6" id="KW-0472">Membrane</keyword>
<keyword evidence="2" id="KW-1003">Cell membrane</keyword>
<dbReference type="Pfam" id="PF02361">
    <property type="entry name" value="CbiQ"/>
    <property type="match status" value="1"/>
</dbReference>
<proteinExistence type="predicted"/>
<dbReference type="InterPro" id="IPR003339">
    <property type="entry name" value="ABC/ECF_trnsptr_transmembrane"/>
</dbReference>
<feature type="transmembrane region" description="Helical" evidence="6">
    <location>
        <begin position="24"/>
        <end position="56"/>
    </location>
</feature>
<dbReference type="NCBIfam" id="TIGR02454">
    <property type="entry name" value="ECF_T_CbiQ"/>
    <property type="match status" value="1"/>
</dbReference>
<feature type="transmembrane region" description="Helical" evidence="6">
    <location>
        <begin position="228"/>
        <end position="246"/>
    </location>
</feature>
<gene>
    <name evidence="7" type="ORF">J2S57_004569</name>
</gene>